<dbReference type="OrthoDB" id="9814654at2"/>
<evidence type="ECO:0000313" key="2">
    <source>
        <dbReference type="EMBL" id="SEH84623.1"/>
    </source>
</evidence>
<dbReference type="Proteomes" id="UP000199371">
    <property type="component" value="Unassembled WGS sequence"/>
</dbReference>
<dbReference type="InterPro" id="IPR018551">
    <property type="entry name" value="DUF2007"/>
</dbReference>
<dbReference type="EMBL" id="FNXF01000005">
    <property type="protein sequence ID" value="SEH84623.1"/>
    <property type="molecule type" value="Genomic_DNA"/>
</dbReference>
<dbReference type="AlphaFoldDB" id="A0A1H6LEN9"/>
<dbReference type="RefSeq" id="WP_092792385.1">
    <property type="nucleotide sequence ID" value="NZ_FNXF01000005.1"/>
</dbReference>
<proteinExistence type="predicted"/>
<protein>
    <submittedName>
        <fullName evidence="2">Putative signal transducing protein</fullName>
    </submittedName>
</protein>
<evidence type="ECO:0000259" key="1">
    <source>
        <dbReference type="Pfam" id="PF09413"/>
    </source>
</evidence>
<sequence length="117" mass="13316">MELLHPNDVQQWQRLYQAANSFEAGLVQGLLQHAAVLVRVSGEYLAGAAGELPLNDVGIQLWVPQQQFPCAQRIINQYLQQLKHEPAQWQCSCGELNYQSFDICWSCLQDKDETKSQ</sequence>
<reference evidence="3" key="1">
    <citation type="submission" date="2016-10" db="EMBL/GenBank/DDBJ databases">
        <authorList>
            <person name="Varghese N."/>
            <person name="Submissions S."/>
        </authorList>
    </citation>
    <scope>NUCLEOTIDE SEQUENCE [LARGE SCALE GENOMIC DNA]</scope>
    <source>
        <strain evidence="3">DSM 17616</strain>
    </source>
</reference>
<feature type="domain" description="DUF2007" evidence="1">
    <location>
        <begin position="12"/>
        <end position="77"/>
    </location>
</feature>
<dbReference type="STRING" id="173990.SAMN05660691_01753"/>
<accession>A0A1H6LEN9</accession>
<name>A0A1H6LEN9_9GAMM</name>
<organism evidence="2 3">
    <name type="scientific">Rheinheimera pacifica</name>
    <dbReference type="NCBI Taxonomy" id="173990"/>
    <lineage>
        <taxon>Bacteria</taxon>
        <taxon>Pseudomonadati</taxon>
        <taxon>Pseudomonadota</taxon>
        <taxon>Gammaproteobacteria</taxon>
        <taxon>Chromatiales</taxon>
        <taxon>Chromatiaceae</taxon>
        <taxon>Rheinheimera</taxon>
    </lineage>
</organism>
<evidence type="ECO:0000313" key="3">
    <source>
        <dbReference type="Proteomes" id="UP000199371"/>
    </source>
</evidence>
<keyword evidence="3" id="KW-1185">Reference proteome</keyword>
<dbReference type="Pfam" id="PF09413">
    <property type="entry name" value="DUF2007"/>
    <property type="match status" value="1"/>
</dbReference>
<gene>
    <name evidence="2" type="ORF">SAMN05660691_01753</name>
</gene>